<protein>
    <submittedName>
        <fullName evidence="4">Uncharacterized protein</fullName>
    </submittedName>
</protein>
<evidence type="ECO:0000256" key="2">
    <source>
        <dbReference type="SAM" id="MobiDB-lite"/>
    </source>
</evidence>
<evidence type="ECO:0000256" key="3">
    <source>
        <dbReference type="SAM" id="Phobius"/>
    </source>
</evidence>
<feature type="transmembrane region" description="Helical" evidence="3">
    <location>
        <begin position="13"/>
        <end position="33"/>
    </location>
</feature>
<keyword evidence="1" id="KW-0175">Coiled coil</keyword>
<dbReference type="AlphaFoldDB" id="A0A0F7LVI4"/>
<dbReference type="KEGG" id="ptt:VY86_17690"/>
<reference evidence="5" key="2">
    <citation type="submission" date="2015-03" db="EMBL/GenBank/DDBJ databases">
        <title>Genome sequence of Azospirillum thiophilum strain DSM 21654T.</title>
        <authorList>
            <person name="Kwak Y."/>
            <person name="Shin J.-H."/>
        </authorList>
    </citation>
    <scope>NUCLEOTIDE SEQUENCE [LARGE SCALE GENOMIC DNA]</scope>
    <source>
        <strain evidence="5">DSM 15199</strain>
    </source>
</reference>
<evidence type="ECO:0000313" key="4">
    <source>
        <dbReference type="EMBL" id="AKH65917.1"/>
    </source>
</evidence>
<feature type="region of interest" description="Disordered" evidence="2">
    <location>
        <begin position="156"/>
        <end position="177"/>
    </location>
</feature>
<feature type="compositionally biased region" description="Polar residues" evidence="2">
    <location>
        <begin position="156"/>
        <end position="173"/>
    </location>
</feature>
<keyword evidence="3" id="KW-0812">Transmembrane</keyword>
<dbReference type="PATRIC" id="fig|230089.6.peg.3996"/>
<keyword evidence="3" id="KW-0472">Membrane</keyword>
<dbReference type="Proteomes" id="UP000034866">
    <property type="component" value="Chromosome"/>
</dbReference>
<proteinExistence type="predicted"/>
<gene>
    <name evidence="4" type="ORF">VY86_17690</name>
</gene>
<reference evidence="4 5" key="1">
    <citation type="journal article" date="2015" name="J. Biotechnol.">
        <title>Complete genome sequence of Photorhabdus temperata subsp. thracensis 39-8(T), an entomopathogenic bacterium for the improved commercial bioinsecticide.</title>
        <authorList>
            <person name="Kwak Y."/>
            <person name="Shin J.H."/>
        </authorList>
    </citation>
    <scope>NUCLEOTIDE SEQUENCE [LARGE SCALE GENOMIC DNA]</scope>
    <source>
        <strain evidence="4 5">DSM 15199</strain>
    </source>
</reference>
<organism evidence="4 5">
    <name type="scientific">Photorhabdus thracensis</name>
    <dbReference type="NCBI Taxonomy" id="230089"/>
    <lineage>
        <taxon>Bacteria</taxon>
        <taxon>Pseudomonadati</taxon>
        <taxon>Pseudomonadota</taxon>
        <taxon>Gammaproteobacteria</taxon>
        <taxon>Enterobacterales</taxon>
        <taxon>Morganellaceae</taxon>
        <taxon>Photorhabdus</taxon>
    </lineage>
</organism>
<keyword evidence="5" id="KW-1185">Reference proteome</keyword>
<dbReference type="STRING" id="230089.VY86_17690"/>
<dbReference type="EMBL" id="CP011104">
    <property type="protein sequence ID" value="AKH65917.1"/>
    <property type="molecule type" value="Genomic_DNA"/>
</dbReference>
<accession>A0A0F7LVI4</accession>
<name>A0A0F7LVI4_9GAMM</name>
<keyword evidence="3" id="KW-1133">Transmembrane helix</keyword>
<evidence type="ECO:0000313" key="5">
    <source>
        <dbReference type="Proteomes" id="UP000034866"/>
    </source>
</evidence>
<sequence>MWLGEVPAVPIKLWAKPVVLILSLIGMLALAYWRGHVTGFQAATDTGNTALAQQKAEFLLQEQQRAERELAALNALQQRYQMQVNSAHQAEANYLNDIEQLRTQNQQLKRKIDHVTQSWIDEKQQFHPVNCVFTRGFVQQYNAALGLSGEQTRLASVTTGADETSRGNESSDAQLRPSGITQRDILANIIDNGEQCLALKAQVNGLLDYIEGLQQ</sequence>
<feature type="coiled-coil region" evidence="1">
    <location>
        <begin position="49"/>
        <end position="118"/>
    </location>
</feature>
<evidence type="ECO:0000256" key="1">
    <source>
        <dbReference type="SAM" id="Coils"/>
    </source>
</evidence>